<evidence type="ECO:0000313" key="2">
    <source>
        <dbReference type="Proteomes" id="UP001157418"/>
    </source>
</evidence>
<evidence type="ECO:0000313" key="1">
    <source>
        <dbReference type="EMBL" id="CAH1445242.1"/>
    </source>
</evidence>
<proteinExistence type="predicted"/>
<protein>
    <submittedName>
        <fullName evidence="1">Uncharacterized protein</fullName>
    </submittedName>
</protein>
<reference evidence="1 2" key="1">
    <citation type="submission" date="2022-01" db="EMBL/GenBank/DDBJ databases">
        <authorList>
            <person name="Xiong W."/>
            <person name="Schranz E."/>
        </authorList>
    </citation>
    <scope>NUCLEOTIDE SEQUENCE [LARGE SCALE GENOMIC DNA]</scope>
</reference>
<dbReference type="Proteomes" id="UP001157418">
    <property type="component" value="Unassembled WGS sequence"/>
</dbReference>
<dbReference type="EMBL" id="CAKMRJ010005523">
    <property type="protein sequence ID" value="CAH1445242.1"/>
    <property type="molecule type" value="Genomic_DNA"/>
</dbReference>
<comment type="caution">
    <text evidence="1">The sequence shown here is derived from an EMBL/GenBank/DDBJ whole genome shotgun (WGS) entry which is preliminary data.</text>
</comment>
<organism evidence="1 2">
    <name type="scientific">Lactuca virosa</name>
    <dbReference type="NCBI Taxonomy" id="75947"/>
    <lineage>
        <taxon>Eukaryota</taxon>
        <taxon>Viridiplantae</taxon>
        <taxon>Streptophyta</taxon>
        <taxon>Embryophyta</taxon>
        <taxon>Tracheophyta</taxon>
        <taxon>Spermatophyta</taxon>
        <taxon>Magnoliopsida</taxon>
        <taxon>eudicotyledons</taxon>
        <taxon>Gunneridae</taxon>
        <taxon>Pentapetalae</taxon>
        <taxon>asterids</taxon>
        <taxon>campanulids</taxon>
        <taxon>Asterales</taxon>
        <taxon>Asteraceae</taxon>
        <taxon>Cichorioideae</taxon>
        <taxon>Cichorieae</taxon>
        <taxon>Lactucinae</taxon>
        <taxon>Lactuca</taxon>
    </lineage>
</organism>
<dbReference type="AlphaFoldDB" id="A0AAU9P588"/>
<keyword evidence="2" id="KW-1185">Reference proteome</keyword>
<gene>
    <name evidence="1" type="ORF">LVIROSA_LOCUS31014</name>
</gene>
<sequence length="87" mass="10102">MRMVTSEKGWSEMGSGEWRSSKFVVGRICCLVDGGDLIASVELWFQERKMDKFPAMDRFLRIFDKGREITLTRTWEVSGYTRLPTTS</sequence>
<accession>A0AAU9P588</accession>
<name>A0AAU9P588_9ASTR</name>